<dbReference type="PANTHER" id="PTHR22888:SF9">
    <property type="entry name" value="CYTOCHROME C OXIDASE SUBUNIT 2"/>
    <property type="match status" value="1"/>
</dbReference>
<reference evidence="11 12" key="1">
    <citation type="submission" date="2020-07" db="EMBL/GenBank/DDBJ databases">
        <title>Halosimplex litoreum sp. nov. and Halosimplex rubrum sp. nov., isolated from different salt environments.</title>
        <authorList>
            <person name="Cui H."/>
        </authorList>
    </citation>
    <scope>NUCLEOTIDE SEQUENCE [LARGE SCALE GENOMIC DNA]</scope>
    <source>
        <strain evidence="11 12">R2</strain>
    </source>
</reference>
<evidence type="ECO:0000313" key="11">
    <source>
        <dbReference type="EMBL" id="QLH84024.1"/>
    </source>
</evidence>
<evidence type="ECO:0000256" key="6">
    <source>
        <dbReference type="ARBA" id="ARBA00023008"/>
    </source>
</evidence>
<evidence type="ECO:0000313" key="12">
    <source>
        <dbReference type="Proteomes" id="UP000509346"/>
    </source>
</evidence>
<keyword evidence="3" id="KW-0813">Transport</keyword>
<dbReference type="InterPro" id="IPR001505">
    <property type="entry name" value="Copper_CuA"/>
</dbReference>
<dbReference type="KEGG" id="hpel:HZS54_21330"/>
<evidence type="ECO:0000256" key="4">
    <source>
        <dbReference type="ARBA" id="ARBA00022723"/>
    </source>
</evidence>
<dbReference type="OrthoDB" id="3372at2157"/>
<feature type="domain" description="Cytochrome oxidase subunit II copper A binding" evidence="10">
    <location>
        <begin position="146"/>
        <end position="257"/>
    </location>
</feature>
<evidence type="ECO:0000256" key="8">
    <source>
        <dbReference type="SAM" id="MobiDB-lite"/>
    </source>
</evidence>
<keyword evidence="9" id="KW-0812">Transmembrane</keyword>
<dbReference type="PROSITE" id="PS50857">
    <property type="entry name" value="COX2_CUA"/>
    <property type="match status" value="1"/>
</dbReference>
<keyword evidence="5" id="KW-0249">Electron transport</keyword>
<dbReference type="GO" id="GO:0005507">
    <property type="term" value="F:copper ion binding"/>
    <property type="evidence" value="ECO:0007669"/>
    <property type="project" value="InterPro"/>
</dbReference>
<sequence length="282" mass="30096">MSESTRRERSARRIAVATVGLAAASAVALAVAATGGSYDSTTEATRRGLHRTLLAVGLPATILVEGALVYAVVRFSGDSPADPLDERRWPELAWALGVGVVFLLVGVLSYQAMVPAAVGDAAVRGPLSEPGEEARGGGVAGRGGGTGTVVVHVTAEQWDWTFRYPTANRTSERLVLPVDRRAVFRLRSRDVIHGFAVPDLGLKRDAFPGQYTYLRTTPTDTGRFRVVCVEFCGAGHSRMAAPAAVVTRSEFANWTSGDAGQPVHRQPKVSRASHRQPRVSRP</sequence>
<dbReference type="InterPro" id="IPR008972">
    <property type="entry name" value="Cupredoxin"/>
</dbReference>
<feature type="transmembrane region" description="Helical" evidence="9">
    <location>
        <begin position="48"/>
        <end position="72"/>
    </location>
</feature>
<gene>
    <name evidence="11" type="ORF">HZS54_21330</name>
</gene>
<dbReference type="InterPro" id="IPR045187">
    <property type="entry name" value="CcO_II"/>
</dbReference>
<dbReference type="SUPFAM" id="SSF49503">
    <property type="entry name" value="Cupredoxins"/>
    <property type="match status" value="1"/>
</dbReference>
<dbReference type="PANTHER" id="PTHR22888">
    <property type="entry name" value="CYTOCHROME C OXIDASE, SUBUNIT II"/>
    <property type="match status" value="1"/>
</dbReference>
<dbReference type="Proteomes" id="UP000509346">
    <property type="component" value="Chromosome"/>
</dbReference>
<dbReference type="Pfam" id="PF00116">
    <property type="entry name" value="COX2"/>
    <property type="match status" value="1"/>
</dbReference>
<evidence type="ECO:0000259" key="10">
    <source>
        <dbReference type="PROSITE" id="PS50857"/>
    </source>
</evidence>
<evidence type="ECO:0000256" key="9">
    <source>
        <dbReference type="SAM" id="Phobius"/>
    </source>
</evidence>
<name>A0A7D5PBS6_9EURY</name>
<dbReference type="PRINTS" id="PR01166">
    <property type="entry name" value="CYCOXIDASEII"/>
</dbReference>
<feature type="compositionally biased region" description="Basic residues" evidence="8">
    <location>
        <begin position="265"/>
        <end position="282"/>
    </location>
</feature>
<dbReference type="Gene3D" id="2.60.40.420">
    <property type="entry name" value="Cupredoxins - blue copper proteins"/>
    <property type="match status" value="1"/>
</dbReference>
<dbReference type="GO" id="GO:0004129">
    <property type="term" value="F:cytochrome-c oxidase activity"/>
    <property type="evidence" value="ECO:0007669"/>
    <property type="project" value="InterPro"/>
</dbReference>
<dbReference type="PROSITE" id="PS00078">
    <property type="entry name" value="COX2"/>
    <property type="match status" value="1"/>
</dbReference>
<dbReference type="GO" id="GO:0042773">
    <property type="term" value="P:ATP synthesis coupled electron transport"/>
    <property type="evidence" value="ECO:0007669"/>
    <property type="project" value="TreeGrafter"/>
</dbReference>
<feature type="region of interest" description="Disordered" evidence="8">
    <location>
        <begin position="256"/>
        <end position="282"/>
    </location>
</feature>
<dbReference type="GeneID" id="56085189"/>
<evidence type="ECO:0000256" key="5">
    <source>
        <dbReference type="ARBA" id="ARBA00022982"/>
    </source>
</evidence>
<keyword evidence="6" id="KW-0186">Copper</keyword>
<organism evidence="11 12">
    <name type="scientific">Halosimplex pelagicum</name>
    <dbReference type="NCBI Taxonomy" id="869886"/>
    <lineage>
        <taxon>Archaea</taxon>
        <taxon>Methanobacteriati</taxon>
        <taxon>Methanobacteriota</taxon>
        <taxon>Stenosarchaea group</taxon>
        <taxon>Halobacteria</taxon>
        <taxon>Halobacteriales</taxon>
        <taxon>Haloarculaceae</taxon>
        <taxon>Halosimplex</taxon>
    </lineage>
</organism>
<dbReference type="AlphaFoldDB" id="A0A7D5PBS6"/>
<dbReference type="GO" id="GO:0016020">
    <property type="term" value="C:membrane"/>
    <property type="evidence" value="ECO:0007669"/>
    <property type="project" value="UniProtKB-SubCell"/>
</dbReference>
<accession>A0A7D5PBS6</accession>
<dbReference type="RefSeq" id="WP_179919122.1">
    <property type="nucleotide sequence ID" value="NZ_CP058909.1"/>
</dbReference>
<keyword evidence="4" id="KW-0479">Metal-binding</keyword>
<evidence type="ECO:0000256" key="2">
    <source>
        <dbReference type="ARBA" id="ARBA00007866"/>
    </source>
</evidence>
<feature type="transmembrane region" description="Helical" evidence="9">
    <location>
        <begin position="92"/>
        <end position="113"/>
    </location>
</feature>
<comment type="subcellular location">
    <subcellularLocation>
        <location evidence="1">Membrane</location>
    </subcellularLocation>
</comment>
<keyword evidence="12" id="KW-1185">Reference proteome</keyword>
<evidence type="ECO:0000256" key="1">
    <source>
        <dbReference type="ARBA" id="ARBA00004370"/>
    </source>
</evidence>
<evidence type="ECO:0000256" key="3">
    <source>
        <dbReference type="ARBA" id="ARBA00022448"/>
    </source>
</evidence>
<proteinExistence type="inferred from homology"/>
<keyword evidence="9" id="KW-1133">Transmembrane helix</keyword>
<protein>
    <submittedName>
        <fullName evidence="11">Cytochrome c oxidase subunit II</fullName>
    </submittedName>
</protein>
<evidence type="ECO:0000256" key="7">
    <source>
        <dbReference type="ARBA" id="ARBA00023136"/>
    </source>
</evidence>
<dbReference type="InterPro" id="IPR002429">
    <property type="entry name" value="CcO_II-like_C"/>
</dbReference>
<dbReference type="EMBL" id="CP058909">
    <property type="protein sequence ID" value="QLH84024.1"/>
    <property type="molecule type" value="Genomic_DNA"/>
</dbReference>
<comment type="similarity">
    <text evidence="2">Belongs to the cytochrome c oxidase subunit 2 family.</text>
</comment>
<keyword evidence="7 9" id="KW-0472">Membrane</keyword>